<name>A0A8H7ZEW9_9ASCO</name>
<dbReference type="GeneID" id="93651078"/>
<feature type="compositionally biased region" description="Low complexity" evidence="1">
    <location>
        <begin position="355"/>
        <end position="364"/>
    </location>
</feature>
<protein>
    <submittedName>
        <fullName evidence="2">Uncharacterized protein</fullName>
    </submittedName>
</protein>
<feature type="region of interest" description="Disordered" evidence="1">
    <location>
        <begin position="345"/>
        <end position="364"/>
    </location>
</feature>
<sequence>MDSTLPEYSTSTETLPNYTSSLNFYGLALLKTEFLTPYQYNNGHRSWKPVMLHMNSTQLNMYNINGDKKLQELLVNLYFELNNLNQLTIDLNTEYKRNNGMDFSSNQVDLDDIFSGDAYGGLEGNKSMFSESKFGKLKSKFKNQKNNKILSTISNYYDILKDNQLLFEPTSGEIKGTTFEKYKGTLLHSYSLTHLQVGEAPSLNQLISAMYKEDHLSSSSNVSSLVKYKNSLRLRIEYKQILLQFWSFHAMISWFRNLSIGKDLSLPLEMRTITKLKSIPSRYSGRNNALLAATAAAASYGRRNHHSTEAVVDEENVRFRVGHLTHKDADSDVVSTDCEDESIFDGVHQNGRRGSGTSSISTSSSVDTGYITINDFKFTSKENIYTTVEKQYISNCIPDLNSFDKWNGKLITVSNAEFFVRDERNYKSKDDVFISYNALSDLVQSFDRKFHQLHQHDKISSTRTFLIHQSGLVGIANEC</sequence>
<dbReference type="Proteomes" id="UP000669133">
    <property type="component" value="Unassembled WGS sequence"/>
</dbReference>
<dbReference type="PANTHER" id="PTHR37283">
    <property type="entry name" value="PH DOMAIN-CONTAINING PROTEIN YHR131C"/>
    <property type="match status" value="1"/>
</dbReference>
<evidence type="ECO:0000256" key="1">
    <source>
        <dbReference type="SAM" id="MobiDB-lite"/>
    </source>
</evidence>
<comment type="caution">
    <text evidence="2">The sequence shown here is derived from an EMBL/GenBank/DDBJ whole genome shotgun (WGS) entry which is preliminary data.</text>
</comment>
<organism evidence="2 3">
    <name type="scientific">Candida metapsilosis</name>
    <dbReference type="NCBI Taxonomy" id="273372"/>
    <lineage>
        <taxon>Eukaryota</taxon>
        <taxon>Fungi</taxon>
        <taxon>Dikarya</taxon>
        <taxon>Ascomycota</taxon>
        <taxon>Saccharomycotina</taxon>
        <taxon>Pichiomycetes</taxon>
        <taxon>Debaryomycetaceae</taxon>
        <taxon>Candida/Lodderomyces clade</taxon>
        <taxon>Candida</taxon>
    </lineage>
</organism>
<keyword evidence="3" id="KW-1185">Reference proteome</keyword>
<dbReference type="EMBL" id="JAEOAQ010000002">
    <property type="protein sequence ID" value="KAG5420568.1"/>
    <property type="molecule type" value="Genomic_DNA"/>
</dbReference>
<dbReference type="PANTHER" id="PTHR37283:SF1">
    <property type="entry name" value="PH DOMAIN-CONTAINING PROTEIN YHR131C"/>
    <property type="match status" value="1"/>
</dbReference>
<dbReference type="OrthoDB" id="5865767at2759"/>
<reference evidence="2 3" key="1">
    <citation type="submission" date="2020-12" db="EMBL/GenBank/DDBJ databases">
        <title>Effect of drift, selection, and recombination on the evolution of hybrid genomes in Candida yeast pathogens.</title>
        <authorList>
            <person name="Mixao V."/>
            <person name="Ksiezopolska E."/>
            <person name="Saus E."/>
            <person name="Boekhout T."/>
            <person name="Gacser A."/>
            <person name="Gabaldon T."/>
        </authorList>
    </citation>
    <scope>NUCLEOTIDE SEQUENCE [LARGE SCALE GENOMIC DNA]</scope>
    <source>
        <strain evidence="2 3">BP57</strain>
    </source>
</reference>
<proteinExistence type="predicted"/>
<accession>A0A8H7ZEW9</accession>
<dbReference type="AlphaFoldDB" id="A0A8H7ZEW9"/>
<dbReference type="RefSeq" id="XP_067549684.1">
    <property type="nucleotide sequence ID" value="XM_067691305.1"/>
</dbReference>
<evidence type="ECO:0000313" key="2">
    <source>
        <dbReference type="EMBL" id="KAG5420568.1"/>
    </source>
</evidence>
<gene>
    <name evidence="2" type="ORF">I9W82_002449</name>
</gene>
<evidence type="ECO:0000313" key="3">
    <source>
        <dbReference type="Proteomes" id="UP000669133"/>
    </source>
</evidence>